<proteinExistence type="predicted"/>
<gene>
    <name evidence="1" type="ORF">UFOPK2658_01291</name>
    <name evidence="2" type="ORF">UFOPK2880_00878</name>
    <name evidence="3" type="ORF">UFOPK3004_00655</name>
    <name evidence="4" type="ORF">UFOPK3304_00136</name>
    <name evidence="5" type="ORF">UFOPK3494_00910</name>
    <name evidence="6" type="ORF">UFOPK4134_00823</name>
</gene>
<dbReference type="EMBL" id="CAFAAL010000042">
    <property type="protein sequence ID" value="CAB4800659.1"/>
    <property type="molecule type" value="Genomic_DNA"/>
</dbReference>
<dbReference type="AlphaFoldDB" id="A0A6J6VNP3"/>
<protein>
    <submittedName>
        <fullName evidence="2">Unannotated protein</fullName>
    </submittedName>
</protein>
<evidence type="ECO:0000313" key="4">
    <source>
        <dbReference type="EMBL" id="CAB4856057.1"/>
    </source>
</evidence>
<dbReference type="EMBL" id="CAEZYH010000061">
    <property type="protein sequence ID" value="CAB4724365.1"/>
    <property type="molecule type" value="Genomic_DNA"/>
</dbReference>
<dbReference type="EMBL" id="CAFBPS010000051">
    <property type="protein sequence ID" value="CAB5029386.1"/>
    <property type="molecule type" value="Genomic_DNA"/>
</dbReference>
<evidence type="ECO:0000313" key="6">
    <source>
        <dbReference type="EMBL" id="CAB5029386.1"/>
    </source>
</evidence>
<reference evidence="2" key="1">
    <citation type="submission" date="2020-05" db="EMBL/GenBank/DDBJ databases">
        <authorList>
            <person name="Chiriac C."/>
            <person name="Salcher M."/>
            <person name="Ghai R."/>
            <person name="Kavagutti S V."/>
        </authorList>
    </citation>
    <scope>NUCLEOTIDE SEQUENCE</scope>
</reference>
<dbReference type="EMBL" id="CAFBMF010000050">
    <property type="protein sequence ID" value="CAB4900554.1"/>
    <property type="molecule type" value="Genomic_DNA"/>
</dbReference>
<evidence type="ECO:0000313" key="1">
    <source>
        <dbReference type="EMBL" id="CAB4724365.1"/>
    </source>
</evidence>
<evidence type="ECO:0000313" key="3">
    <source>
        <dbReference type="EMBL" id="CAB4800659.1"/>
    </source>
</evidence>
<evidence type="ECO:0000313" key="2">
    <source>
        <dbReference type="EMBL" id="CAB4772117.1"/>
    </source>
</evidence>
<evidence type="ECO:0000313" key="5">
    <source>
        <dbReference type="EMBL" id="CAB4900554.1"/>
    </source>
</evidence>
<dbReference type="EMBL" id="CAEZZP010000047">
    <property type="protein sequence ID" value="CAB4772117.1"/>
    <property type="molecule type" value="Genomic_DNA"/>
</dbReference>
<organism evidence="2">
    <name type="scientific">freshwater metagenome</name>
    <dbReference type="NCBI Taxonomy" id="449393"/>
    <lineage>
        <taxon>unclassified sequences</taxon>
        <taxon>metagenomes</taxon>
        <taxon>ecological metagenomes</taxon>
    </lineage>
</organism>
<name>A0A6J6VNP3_9ZZZZ</name>
<sequence>MTSEPAANKPSDIRATAPDDYWKAFEEKWTSLLTYRYLGREWGSLDNNVAEGHFMKLRHDMRNASGGIMAAPLCVASPECGGFNDNVVVPNPLIASMQILDPARDVKKLMILPDNVHTGRRLGFSRALIVDADHPERVIAISTGVGLSLGEVPEGYQKIDNPPLDVVDSPDLPPLHQVFGVQRISHGVWQLPLLTDEMASPDAALHIGPQHIALETASTELAQALSSRPLQISDWYVMFVNRGKIGPFLTQGEAFVGADGKIGTRMNLIDVGDNQRVVSTCAATFSPIHS</sequence>
<accession>A0A6J6VNP3</accession>
<dbReference type="EMBL" id="CAFBLJ010000004">
    <property type="protein sequence ID" value="CAB4856057.1"/>
    <property type="molecule type" value="Genomic_DNA"/>
</dbReference>